<dbReference type="OrthoDB" id="9804542at2"/>
<evidence type="ECO:0000313" key="7">
    <source>
        <dbReference type="Proteomes" id="UP000219215"/>
    </source>
</evidence>
<dbReference type="RefSeq" id="WP_097012174.1">
    <property type="nucleotide sequence ID" value="NZ_LT907975.1"/>
</dbReference>
<dbReference type="SUPFAM" id="SSF51735">
    <property type="entry name" value="NAD(P)-binding Rossmann-fold domains"/>
    <property type="match status" value="1"/>
</dbReference>
<dbReference type="PROSITE" id="PS00895">
    <property type="entry name" value="3_HYDROXYISOBUT_DH"/>
    <property type="match status" value="1"/>
</dbReference>
<dbReference type="PANTHER" id="PTHR11811">
    <property type="entry name" value="6-PHOSPHOGLUCONATE DEHYDROGENASE"/>
    <property type="match status" value="1"/>
</dbReference>
<dbReference type="InterPro" id="IPR008927">
    <property type="entry name" value="6-PGluconate_DH-like_C_sf"/>
</dbReference>
<organism evidence="6 7">
    <name type="scientific">Pseudodesulfovibrio profundus</name>
    <dbReference type="NCBI Taxonomy" id="57320"/>
    <lineage>
        <taxon>Bacteria</taxon>
        <taxon>Pseudomonadati</taxon>
        <taxon>Thermodesulfobacteriota</taxon>
        <taxon>Desulfovibrionia</taxon>
        <taxon>Desulfovibrionales</taxon>
        <taxon>Desulfovibrionaceae</taxon>
    </lineage>
</organism>
<keyword evidence="3 6" id="KW-0560">Oxidoreductase</keyword>
<dbReference type="Gene3D" id="3.40.50.720">
    <property type="entry name" value="NAD(P)-binding Rossmann-like Domain"/>
    <property type="match status" value="1"/>
</dbReference>
<dbReference type="GO" id="GO:0050661">
    <property type="term" value="F:NADP binding"/>
    <property type="evidence" value="ECO:0007669"/>
    <property type="project" value="InterPro"/>
</dbReference>
<dbReference type="PROSITE" id="PS00461">
    <property type="entry name" value="6PGD"/>
    <property type="match status" value="1"/>
</dbReference>
<evidence type="ECO:0000256" key="3">
    <source>
        <dbReference type="ARBA" id="ARBA00023002"/>
    </source>
</evidence>
<dbReference type="InterPro" id="IPR002204">
    <property type="entry name" value="3-OH-isobutyrate_DH-rel_CS"/>
</dbReference>
<comment type="similarity">
    <text evidence="2">Belongs to the 6-phosphogluconate dehydrogenase family.</text>
</comment>
<evidence type="ECO:0000256" key="1">
    <source>
        <dbReference type="ARBA" id="ARBA00004959"/>
    </source>
</evidence>
<dbReference type="InterPro" id="IPR006184">
    <property type="entry name" value="6PGdom_BS"/>
</dbReference>
<dbReference type="Gene3D" id="1.10.1040.10">
    <property type="entry name" value="N-(1-d-carboxylethyl)-l-norvaline Dehydrogenase, domain 2"/>
    <property type="match status" value="1"/>
</dbReference>
<dbReference type="GO" id="GO:0019521">
    <property type="term" value="P:D-gluconate metabolic process"/>
    <property type="evidence" value="ECO:0007669"/>
    <property type="project" value="UniProtKB-KW"/>
</dbReference>
<dbReference type="SUPFAM" id="SSF48179">
    <property type="entry name" value="6-phosphogluconate dehydrogenase C-terminal domain-like"/>
    <property type="match status" value="1"/>
</dbReference>
<dbReference type="GO" id="GO:0016054">
    <property type="term" value="P:organic acid catabolic process"/>
    <property type="evidence" value="ECO:0007669"/>
    <property type="project" value="UniProtKB-ARBA"/>
</dbReference>
<dbReference type="Proteomes" id="UP000219215">
    <property type="component" value="Chromosome DPRO"/>
</dbReference>
<dbReference type="InterPro" id="IPR036291">
    <property type="entry name" value="NAD(P)-bd_dom_sf"/>
</dbReference>
<dbReference type="UniPathway" id="UPA00115"/>
<evidence type="ECO:0000256" key="2">
    <source>
        <dbReference type="ARBA" id="ARBA00008419"/>
    </source>
</evidence>
<dbReference type="NCBIfam" id="NF007161">
    <property type="entry name" value="PRK09599.1"/>
    <property type="match status" value="1"/>
</dbReference>
<dbReference type="InterPro" id="IPR006114">
    <property type="entry name" value="6PGDH_C"/>
</dbReference>
<name>A0A2C8FA22_9BACT</name>
<reference evidence="7" key="1">
    <citation type="submission" date="2017-09" db="EMBL/GenBank/DDBJ databases">
        <authorList>
            <person name="Regsiter A."/>
            <person name="William W."/>
        </authorList>
    </citation>
    <scope>NUCLEOTIDE SEQUENCE [LARGE SCALE GENOMIC DNA]</scope>
    <source>
        <strain evidence="7">500-1</strain>
    </source>
</reference>
<dbReference type="Pfam" id="PF03446">
    <property type="entry name" value="NAD_binding_2"/>
    <property type="match status" value="1"/>
</dbReference>
<dbReference type="Pfam" id="PF00393">
    <property type="entry name" value="6PGD"/>
    <property type="match status" value="1"/>
</dbReference>
<dbReference type="PRINTS" id="PR00076">
    <property type="entry name" value="6PGDHDRGNASE"/>
</dbReference>
<dbReference type="GO" id="GO:0006098">
    <property type="term" value="P:pentose-phosphate shunt"/>
    <property type="evidence" value="ECO:0007669"/>
    <property type="project" value="UniProtKB-UniPathway"/>
</dbReference>
<sequence>MRIGMVGLGRMGLNMARRLMQHDIDVVGYNRSADAVETLIEEGGTGVHSLAEVVENLEPPRTVWCMLPAGEATRSTIEALADLLSPGDTIIEGGNSYYKDDIRHGEFLAEKDIQYLDAGVSGGIWGLEIGYCTMVGGPTDAFRRLEPIFKALAPKEGYLHCGPVGSGHFIKMIHNGIEYGMMQAYAEGFALIEDSDFGENIDFAELSHLWNQGSVIRSWLLELAGDAFEKNSRLDDIEGYVEDSGEGRWTVMQAIETSTPAPVLTSALMERFASRRPNDFRNRVLAALRREFGGHAVKTSEE</sequence>
<dbReference type="GO" id="GO:0004616">
    <property type="term" value="F:phosphogluconate dehydrogenase (decarboxylating) activity"/>
    <property type="evidence" value="ECO:0007669"/>
    <property type="project" value="InterPro"/>
</dbReference>
<dbReference type="EMBL" id="LT907975">
    <property type="protein sequence ID" value="SOB59281.1"/>
    <property type="molecule type" value="Genomic_DNA"/>
</dbReference>
<dbReference type="InterPro" id="IPR013328">
    <property type="entry name" value="6PGD_dom2"/>
</dbReference>
<dbReference type="NCBIfam" id="TIGR00872">
    <property type="entry name" value="gnd_rel"/>
    <property type="match status" value="1"/>
</dbReference>
<keyword evidence="7" id="KW-1185">Reference proteome</keyword>
<accession>A0A2C8FA22</accession>
<dbReference type="InterPro" id="IPR004849">
    <property type="entry name" value="6DGDH_YqeC"/>
</dbReference>
<feature type="domain" description="6-phosphogluconate dehydrogenase C-terminal" evidence="5">
    <location>
        <begin position="167"/>
        <end position="296"/>
    </location>
</feature>
<dbReference type="KEGG" id="pprf:DPRO_2375"/>
<dbReference type="EC" id="1.1.1.343" evidence="6"/>
<comment type="pathway">
    <text evidence="1">Carbohydrate degradation; pentose phosphate pathway.</text>
</comment>
<dbReference type="InterPro" id="IPR006115">
    <property type="entry name" value="6PGDH_NADP-bd"/>
</dbReference>
<dbReference type="InterPro" id="IPR006183">
    <property type="entry name" value="Pgluconate_DH"/>
</dbReference>
<evidence type="ECO:0000313" key="6">
    <source>
        <dbReference type="EMBL" id="SOB59281.1"/>
    </source>
</evidence>
<gene>
    <name evidence="6" type="ORF">DPRO_2375</name>
</gene>
<evidence type="ECO:0000259" key="5">
    <source>
        <dbReference type="SMART" id="SM01350"/>
    </source>
</evidence>
<dbReference type="AlphaFoldDB" id="A0A2C8FA22"/>
<dbReference type="SMART" id="SM01350">
    <property type="entry name" value="6PGD"/>
    <property type="match status" value="1"/>
</dbReference>
<proteinExistence type="inferred from homology"/>
<protein>
    <submittedName>
        <fullName evidence="6">6-phosphogluconate dehydrogenase, NAD(+)-dependent, decarboxylating</fullName>
        <ecNumber evidence="6">1.1.1.343</ecNumber>
    </submittedName>
</protein>
<evidence type="ECO:0000256" key="4">
    <source>
        <dbReference type="ARBA" id="ARBA00023064"/>
    </source>
</evidence>
<keyword evidence="4" id="KW-0311">Gluconate utilization</keyword>